<dbReference type="SMART" id="SM00100">
    <property type="entry name" value="cNMP"/>
    <property type="match status" value="1"/>
</dbReference>
<accession>A0ABY1ZRY1</accession>
<evidence type="ECO:0000259" key="3">
    <source>
        <dbReference type="PROSITE" id="PS50042"/>
    </source>
</evidence>
<dbReference type="InterPro" id="IPR000644">
    <property type="entry name" value="CBS_dom"/>
</dbReference>
<evidence type="ECO:0000313" key="6">
    <source>
        <dbReference type="Proteomes" id="UP000313645"/>
    </source>
</evidence>
<dbReference type="EMBL" id="SJDL01000006">
    <property type="protein sequence ID" value="TBW57941.1"/>
    <property type="molecule type" value="Genomic_DNA"/>
</dbReference>
<dbReference type="SMART" id="SM00116">
    <property type="entry name" value="CBS"/>
    <property type="match status" value="2"/>
</dbReference>
<comment type="caution">
    <text evidence="5">The sequence shown here is derived from an EMBL/GenBank/DDBJ whole genome shotgun (WGS) entry which is preliminary data.</text>
</comment>
<feature type="domain" description="CBS" evidence="4">
    <location>
        <begin position="233"/>
        <end position="289"/>
    </location>
</feature>
<dbReference type="Pfam" id="PF00027">
    <property type="entry name" value="cNMP_binding"/>
    <property type="match status" value="1"/>
</dbReference>
<organism evidence="5 6">
    <name type="scientific">Marinobacter halodurans</name>
    <dbReference type="NCBI Taxonomy" id="2528979"/>
    <lineage>
        <taxon>Bacteria</taxon>
        <taxon>Pseudomonadati</taxon>
        <taxon>Pseudomonadota</taxon>
        <taxon>Gammaproteobacteria</taxon>
        <taxon>Pseudomonadales</taxon>
        <taxon>Marinobacteraceae</taxon>
        <taxon>Marinobacter</taxon>
    </lineage>
</organism>
<dbReference type="PANTHER" id="PTHR43080">
    <property type="entry name" value="CBS DOMAIN-CONTAINING PROTEIN CBSX3, MITOCHONDRIAL"/>
    <property type="match status" value="1"/>
</dbReference>
<dbReference type="CDD" id="cd00038">
    <property type="entry name" value="CAP_ED"/>
    <property type="match status" value="1"/>
</dbReference>
<dbReference type="SUPFAM" id="SSF51206">
    <property type="entry name" value="cAMP-binding domain-like"/>
    <property type="match status" value="1"/>
</dbReference>
<evidence type="ECO:0000256" key="1">
    <source>
        <dbReference type="ARBA" id="ARBA00023122"/>
    </source>
</evidence>
<evidence type="ECO:0000256" key="2">
    <source>
        <dbReference type="PROSITE-ProRule" id="PRU00703"/>
    </source>
</evidence>
<dbReference type="Pfam" id="PF00571">
    <property type="entry name" value="CBS"/>
    <property type="match status" value="2"/>
</dbReference>
<dbReference type="InterPro" id="IPR000595">
    <property type="entry name" value="cNMP-bd_dom"/>
</dbReference>
<dbReference type="PANTHER" id="PTHR43080:SF2">
    <property type="entry name" value="CBS DOMAIN-CONTAINING PROTEIN"/>
    <property type="match status" value="1"/>
</dbReference>
<name>A0ABY1ZRY1_9GAMM</name>
<dbReference type="Pfam" id="PF03445">
    <property type="entry name" value="DUF294"/>
    <property type="match status" value="1"/>
</dbReference>
<dbReference type="InterPro" id="IPR018821">
    <property type="entry name" value="DUF294_put_nucleoTrafse_sb-bd"/>
</dbReference>
<dbReference type="PROSITE" id="PS51371">
    <property type="entry name" value="CBS"/>
    <property type="match status" value="2"/>
</dbReference>
<keyword evidence="1 2" id="KW-0129">CBS domain</keyword>
<dbReference type="Proteomes" id="UP000313645">
    <property type="component" value="Unassembled WGS sequence"/>
</dbReference>
<dbReference type="CDD" id="cd05401">
    <property type="entry name" value="NT_GlnE_GlnD_like"/>
    <property type="match status" value="1"/>
</dbReference>
<dbReference type="CDD" id="cd04587">
    <property type="entry name" value="CBS_pair_CAP-ED_NT_Pol-beta-like_DUF294_assoc"/>
    <property type="match status" value="1"/>
</dbReference>
<dbReference type="SUPFAM" id="SSF54631">
    <property type="entry name" value="CBS-domain pair"/>
    <property type="match status" value="1"/>
</dbReference>
<gene>
    <name evidence="5" type="ORF">EZI54_05670</name>
</gene>
<evidence type="ECO:0000313" key="5">
    <source>
        <dbReference type="EMBL" id="TBW57941.1"/>
    </source>
</evidence>
<dbReference type="Pfam" id="PF10335">
    <property type="entry name" value="DUF294_C"/>
    <property type="match status" value="1"/>
</dbReference>
<dbReference type="InterPro" id="IPR014710">
    <property type="entry name" value="RmlC-like_jellyroll"/>
</dbReference>
<dbReference type="InterPro" id="IPR005105">
    <property type="entry name" value="GlnD_Uridyltrans_N"/>
</dbReference>
<sequence length="634" mass="71351">MEVEQIEIRDHIKRFAPFDNLPDETIDRLATQVEVAYYRAGSTILTYGESIGDLYFIRSGAVEVYRRNGDLYNRLSEGDLFGQLGLMMNKKVRYPATAIEDTLIYLIPDAIFQELWEAGEHFADFFDIEDQGLLRAAVSRQEKANPLMTSRVRKLITRSPVTAEASISIIEAARLMTEEGVSALVLMNPGMQVDQEWRPGETPLVAGIITDRDLRTRAVAEGLDYSTPVSEFMSTDLVYIRSDQFVFEAMLSMLKHNVHHLPVLHRNKPIGVVALSDLVKYESQSSLYLVSNIHHQVDVRGLKRLSRDTAATFVRMVNEDANSHMIGSAMAGIGRAISQRLLELAEEKLGPPPIPYCFMALGSMARDEQLIVTDQDNALVLDDSFVPEEHDEYFKALAKFVSDGLAECGYAYCSGDIMATNQAWRQPLRVWKEYFTDWIEKPDAKSLLNSAIFFDLDGIAGETQFAEDLKALIATKAQRAPRFLAYLAHAALNRKPPLGFFRDFVMENDGKHNNSINLKRRGTAPLSDLVRVHALACGSRAQNTFNRINAIEETQLLAEGVANNLRDALELIAIVRIRHQALDIEAGREPDNNIEPENLTRFERRNLKEAFQVISNAQKFLRHRYHASGGGSIN</sequence>
<protein>
    <submittedName>
        <fullName evidence="5">Cyclic nucleotide-binding/CBS domain-containing protein</fullName>
    </submittedName>
</protein>
<dbReference type="InterPro" id="IPR018490">
    <property type="entry name" value="cNMP-bd_dom_sf"/>
</dbReference>
<dbReference type="RefSeq" id="WP_131479923.1">
    <property type="nucleotide sequence ID" value="NZ_SJDL01000006.1"/>
</dbReference>
<dbReference type="PROSITE" id="PS50042">
    <property type="entry name" value="CNMP_BINDING_3"/>
    <property type="match status" value="1"/>
</dbReference>
<feature type="domain" description="Cyclic nucleotide-binding" evidence="3">
    <location>
        <begin position="17"/>
        <end position="115"/>
    </location>
</feature>
<dbReference type="Gene3D" id="2.60.120.10">
    <property type="entry name" value="Jelly Rolls"/>
    <property type="match status" value="1"/>
</dbReference>
<feature type="domain" description="CBS" evidence="4">
    <location>
        <begin position="156"/>
        <end position="225"/>
    </location>
</feature>
<dbReference type="Gene3D" id="3.10.580.10">
    <property type="entry name" value="CBS-domain"/>
    <property type="match status" value="1"/>
</dbReference>
<dbReference type="InterPro" id="IPR051257">
    <property type="entry name" value="Diverse_CBS-Domain"/>
</dbReference>
<reference evidence="5 6" key="1">
    <citation type="submission" date="2019-02" db="EMBL/GenBank/DDBJ databases">
        <title>Marinobacter halodurans sp. nov., a marine bacterium isolated from sea tidal flat.</title>
        <authorList>
            <person name="Yoo Y."/>
            <person name="Lee D.W."/>
            <person name="Kim B.S."/>
            <person name="Kim J.-J."/>
        </authorList>
    </citation>
    <scope>NUCLEOTIDE SEQUENCE [LARGE SCALE GENOMIC DNA]</scope>
    <source>
        <strain evidence="5 6">YJ-S3-2</strain>
    </source>
</reference>
<keyword evidence="6" id="KW-1185">Reference proteome</keyword>
<evidence type="ECO:0000259" key="4">
    <source>
        <dbReference type="PROSITE" id="PS51371"/>
    </source>
</evidence>
<dbReference type="InterPro" id="IPR046342">
    <property type="entry name" value="CBS_dom_sf"/>
</dbReference>
<proteinExistence type="predicted"/>